<gene>
    <name evidence="3" type="ORF">CR162_16790</name>
</gene>
<comment type="similarity">
    <text evidence="1">Belongs to the SDHAF4 family.</text>
</comment>
<protein>
    <submittedName>
        <fullName evidence="3">DUF1674 domain-containing protein</fullName>
    </submittedName>
</protein>
<keyword evidence="4" id="KW-1185">Reference proteome</keyword>
<comment type="caution">
    <text evidence="3">The sequence shown here is derived from an EMBL/GenBank/DDBJ whole genome shotgun (WGS) entry which is preliminary data.</text>
</comment>
<proteinExistence type="inferred from homology"/>
<dbReference type="InterPro" id="IPR012875">
    <property type="entry name" value="SDHF4"/>
</dbReference>
<reference evidence="3 4" key="1">
    <citation type="submission" date="2017-10" db="EMBL/GenBank/DDBJ databases">
        <authorList>
            <person name="Banno H."/>
            <person name="Chua N.-H."/>
        </authorList>
    </citation>
    <scope>NUCLEOTIDE SEQUENCE [LARGE SCALE GENOMIC DNA]</scope>
    <source>
        <strain evidence="3 4">YW11</strain>
    </source>
</reference>
<evidence type="ECO:0000313" key="4">
    <source>
        <dbReference type="Proteomes" id="UP000223527"/>
    </source>
</evidence>
<evidence type="ECO:0000256" key="1">
    <source>
        <dbReference type="ARBA" id="ARBA00005701"/>
    </source>
</evidence>
<dbReference type="EMBL" id="PDNU01000036">
    <property type="protein sequence ID" value="PHK93805.1"/>
    <property type="molecule type" value="Genomic_DNA"/>
</dbReference>
<dbReference type="Pfam" id="PF07896">
    <property type="entry name" value="DUF1674"/>
    <property type="match status" value="1"/>
</dbReference>
<feature type="region of interest" description="Disordered" evidence="2">
    <location>
        <begin position="1"/>
        <end position="54"/>
    </location>
</feature>
<dbReference type="PANTHER" id="PTHR28524">
    <property type="entry name" value="SUCCINATE DEHYDROGENASE ASSEMBLY FACTOR 4, MITOCHONDRIAL"/>
    <property type="match status" value="1"/>
</dbReference>
<dbReference type="Proteomes" id="UP000223527">
    <property type="component" value="Unassembled WGS sequence"/>
</dbReference>
<accession>A0A2C7A8Y2</accession>
<sequence length="54" mass="5455">MPPSAADAAIPPPAAEAAVGKPGATPMPKEIGGPAGPEPTRFGDWERKGRVSDF</sequence>
<evidence type="ECO:0000313" key="3">
    <source>
        <dbReference type="EMBL" id="PHK93805.1"/>
    </source>
</evidence>
<name>A0A2C7A8Y2_9PROT</name>
<dbReference type="AlphaFoldDB" id="A0A2C7A8Y2"/>
<evidence type="ECO:0000256" key="2">
    <source>
        <dbReference type="SAM" id="MobiDB-lite"/>
    </source>
</evidence>
<dbReference type="PANTHER" id="PTHR28524:SF3">
    <property type="entry name" value="SUCCINATE DEHYDROGENASE ASSEMBLY FACTOR 4, MITOCHONDRIAL"/>
    <property type="match status" value="1"/>
</dbReference>
<feature type="compositionally biased region" description="Basic and acidic residues" evidence="2">
    <location>
        <begin position="41"/>
        <end position="54"/>
    </location>
</feature>
<dbReference type="OrthoDB" id="8481828at2"/>
<organism evidence="3 4">
    <name type="scientific">Teichococcus rhizosphaerae</name>
    <dbReference type="NCBI Taxonomy" id="1335062"/>
    <lineage>
        <taxon>Bacteria</taxon>
        <taxon>Pseudomonadati</taxon>
        <taxon>Pseudomonadota</taxon>
        <taxon>Alphaproteobacteria</taxon>
        <taxon>Acetobacterales</taxon>
        <taxon>Roseomonadaceae</taxon>
        <taxon>Roseomonas</taxon>
    </lineage>
</organism>